<protein>
    <recommendedName>
        <fullName evidence="4">Peptidase inhibitor family I36</fullName>
    </recommendedName>
</protein>
<dbReference type="AlphaFoldDB" id="A0A372GIA2"/>
<feature type="signal peptide" evidence="1">
    <location>
        <begin position="1"/>
        <end position="19"/>
    </location>
</feature>
<evidence type="ECO:0000313" key="3">
    <source>
        <dbReference type="Proteomes" id="UP000262882"/>
    </source>
</evidence>
<evidence type="ECO:0000256" key="1">
    <source>
        <dbReference type="SAM" id="SignalP"/>
    </source>
</evidence>
<keyword evidence="3" id="KW-1185">Reference proteome</keyword>
<accession>A0A372GIA2</accession>
<organism evidence="2 3">
    <name type="scientific">Actinomadura spongiicola</name>
    <dbReference type="NCBI Taxonomy" id="2303421"/>
    <lineage>
        <taxon>Bacteria</taxon>
        <taxon>Bacillati</taxon>
        <taxon>Actinomycetota</taxon>
        <taxon>Actinomycetes</taxon>
        <taxon>Streptosporangiales</taxon>
        <taxon>Thermomonosporaceae</taxon>
        <taxon>Actinomadura</taxon>
    </lineage>
</organism>
<keyword evidence="1" id="KW-0732">Signal</keyword>
<evidence type="ECO:0000313" key="2">
    <source>
        <dbReference type="EMBL" id="RFS84839.1"/>
    </source>
</evidence>
<gene>
    <name evidence="2" type="ORF">D0T12_15070</name>
</gene>
<name>A0A372GIA2_9ACTN</name>
<evidence type="ECO:0008006" key="4">
    <source>
        <dbReference type="Google" id="ProtNLM"/>
    </source>
</evidence>
<feature type="chain" id="PRO_5039357353" description="Peptidase inhibitor family I36" evidence="1">
    <location>
        <begin position="20"/>
        <end position="127"/>
    </location>
</feature>
<sequence>MTRMLRFLVLVASVAAASAALPVAGASASASGNPPGCTPRWQCGWSGPNFTGEVVRFSPLDIDGCLNAPFPFLSVGNAWGTEGRAGIPIVMYVYSERDCRGETVAKVSARRFLPSLPAPGLSASIVV</sequence>
<dbReference type="EMBL" id="QVNQ01000004">
    <property type="protein sequence ID" value="RFS84839.1"/>
    <property type="molecule type" value="Genomic_DNA"/>
</dbReference>
<reference evidence="2 3" key="1">
    <citation type="submission" date="2018-08" db="EMBL/GenBank/DDBJ databases">
        <title>Actinomadura spongicola sp. nov., isolated from marine sponge Leucetta chagosensis.</title>
        <authorList>
            <person name="Li L."/>
            <person name="Lin H.W."/>
        </authorList>
    </citation>
    <scope>NUCLEOTIDE SEQUENCE [LARGE SCALE GENOMIC DNA]</scope>
    <source>
        <strain evidence="2 3">LHW52907</strain>
    </source>
</reference>
<proteinExistence type="predicted"/>
<dbReference type="Proteomes" id="UP000262882">
    <property type="component" value="Unassembled WGS sequence"/>
</dbReference>
<comment type="caution">
    <text evidence="2">The sequence shown here is derived from an EMBL/GenBank/DDBJ whole genome shotgun (WGS) entry which is preliminary data.</text>
</comment>